<keyword evidence="5 6" id="KW-0472">Membrane</keyword>
<evidence type="ECO:0000256" key="5">
    <source>
        <dbReference type="ARBA" id="ARBA00023136"/>
    </source>
</evidence>
<dbReference type="InterPro" id="IPR005495">
    <property type="entry name" value="LptG/LptF_permease"/>
</dbReference>
<evidence type="ECO:0000256" key="2">
    <source>
        <dbReference type="ARBA" id="ARBA00022475"/>
    </source>
</evidence>
<keyword evidence="4 6" id="KW-1133">Transmembrane helix</keyword>
<evidence type="ECO:0000313" key="8">
    <source>
        <dbReference type="Proteomes" id="UP000030661"/>
    </source>
</evidence>
<comment type="subcellular location">
    <subcellularLocation>
        <location evidence="1">Cell membrane</location>
        <topology evidence="1">Multi-pass membrane protein</topology>
    </subcellularLocation>
</comment>
<keyword evidence="3 6" id="KW-0812">Transmembrane</keyword>
<dbReference type="AlphaFoldDB" id="A0A081C3U4"/>
<feature type="transmembrane region" description="Helical" evidence="6">
    <location>
        <begin position="12"/>
        <end position="33"/>
    </location>
</feature>
<keyword evidence="8" id="KW-1185">Reference proteome</keyword>
<evidence type="ECO:0000256" key="6">
    <source>
        <dbReference type="SAM" id="Phobius"/>
    </source>
</evidence>
<feature type="transmembrane region" description="Helical" evidence="6">
    <location>
        <begin position="341"/>
        <end position="363"/>
    </location>
</feature>
<gene>
    <name evidence="7" type="ORF">U27_06226</name>
</gene>
<evidence type="ECO:0000313" key="7">
    <source>
        <dbReference type="EMBL" id="GAK59249.1"/>
    </source>
</evidence>
<dbReference type="STRING" id="1499967.U27_06226"/>
<evidence type="ECO:0000256" key="1">
    <source>
        <dbReference type="ARBA" id="ARBA00004651"/>
    </source>
</evidence>
<reference evidence="7" key="1">
    <citation type="journal article" date="2015" name="PeerJ">
        <title>First genomic representation of candidate bacterial phylum KSB3 points to enhanced environmental sensing as a trigger of wastewater bulking.</title>
        <authorList>
            <person name="Sekiguchi Y."/>
            <person name="Ohashi A."/>
            <person name="Parks D.H."/>
            <person name="Yamauchi T."/>
            <person name="Tyson G.W."/>
            <person name="Hugenholtz P."/>
        </authorList>
    </citation>
    <scope>NUCLEOTIDE SEQUENCE [LARGE SCALE GENOMIC DNA]</scope>
</reference>
<feature type="transmembrane region" description="Helical" evidence="6">
    <location>
        <begin position="375"/>
        <end position="393"/>
    </location>
</feature>
<dbReference type="PANTHER" id="PTHR33529">
    <property type="entry name" value="SLR0882 PROTEIN-RELATED"/>
    <property type="match status" value="1"/>
</dbReference>
<dbReference type="GO" id="GO:0015920">
    <property type="term" value="P:lipopolysaccharide transport"/>
    <property type="evidence" value="ECO:0007669"/>
    <property type="project" value="TreeGrafter"/>
</dbReference>
<feature type="transmembrane region" description="Helical" evidence="6">
    <location>
        <begin position="96"/>
        <end position="117"/>
    </location>
</feature>
<organism evidence="7">
    <name type="scientific">Vecturithrix granuli</name>
    <dbReference type="NCBI Taxonomy" id="1499967"/>
    <lineage>
        <taxon>Bacteria</taxon>
        <taxon>Candidatus Moduliflexota</taxon>
        <taxon>Candidatus Vecturitrichia</taxon>
        <taxon>Candidatus Vecturitrichales</taxon>
        <taxon>Candidatus Vecturitrichaceae</taxon>
        <taxon>Candidatus Vecturithrix</taxon>
    </lineage>
</organism>
<name>A0A081C3U4_VECG1</name>
<dbReference type="PANTHER" id="PTHR33529:SF8">
    <property type="entry name" value="PERMEASE, YJGP_YJGQ FAMILY"/>
    <property type="match status" value="1"/>
</dbReference>
<dbReference type="Pfam" id="PF03739">
    <property type="entry name" value="LptF_LptG"/>
    <property type="match status" value="2"/>
</dbReference>
<evidence type="ECO:0000256" key="4">
    <source>
        <dbReference type="ARBA" id="ARBA00022989"/>
    </source>
</evidence>
<dbReference type="eggNOG" id="COG0795">
    <property type="taxonomic scope" value="Bacteria"/>
</dbReference>
<proteinExistence type="predicted"/>
<dbReference type="GO" id="GO:0043190">
    <property type="term" value="C:ATP-binding cassette (ABC) transporter complex"/>
    <property type="evidence" value="ECO:0007669"/>
    <property type="project" value="TreeGrafter"/>
</dbReference>
<dbReference type="EMBL" id="DF820469">
    <property type="protein sequence ID" value="GAK59249.1"/>
    <property type="molecule type" value="Genomic_DNA"/>
</dbReference>
<keyword evidence="2" id="KW-1003">Cell membrane</keyword>
<sequence length="397" mass="45478">MKILDRYISREFLKMFVFGIIALVLVSTVVDIFERVDDIVEYKPPFSVTITFFLARIPLVLFMITPISILLTTLLVTGRFARNSEIIAMLAGGVSIYRLMAPLLVIGFVMSVLMLGLNEFVVPTANQITEECKRIMKQKPDTRQMAKIQIWFRGNENNRIYYINALIPEKLGIQGLTVFELNDQFLPIKRLDAEQARYHPPKNKNEQPSEGWKKFLPKNPLDFFFSPENGEVAEENLGTWTLYQGAERSLEPGQHQSIIQFQRRRDYVIPHSFEEFRRDTKKPEDMNYRELARYIQTLTASGYDMSEYIVDLRAKLSYPFVSLVMVIIGFPFALKSPRSGAAFGVGLSVFIGLTYWIILQMAISLGHAHILPPLLAAWISHIIFASAGFYLVLSTRT</sequence>
<evidence type="ECO:0000256" key="3">
    <source>
        <dbReference type="ARBA" id="ARBA00022692"/>
    </source>
</evidence>
<dbReference type="Proteomes" id="UP000030661">
    <property type="component" value="Unassembled WGS sequence"/>
</dbReference>
<protein>
    <submittedName>
        <fullName evidence="7">Permease</fullName>
    </submittedName>
</protein>
<feature type="transmembrane region" description="Helical" evidence="6">
    <location>
        <begin position="316"/>
        <end position="334"/>
    </location>
</feature>
<accession>A0A081C3U4</accession>
<dbReference type="HOGENOM" id="CLU_028799_3_2_0"/>
<feature type="transmembrane region" description="Helical" evidence="6">
    <location>
        <begin position="53"/>
        <end position="76"/>
    </location>
</feature>